<dbReference type="InterPro" id="IPR052933">
    <property type="entry name" value="DNA_Protect_Modify"/>
</dbReference>
<dbReference type="Pfam" id="PF21106">
    <property type="entry name" value="YtxK_like"/>
    <property type="match status" value="1"/>
</dbReference>
<evidence type="ECO:0000313" key="4">
    <source>
        <dbReference type="Proteomes" id="UP000501676"/>
    </source>
</evidence>
<dbReference type="Gene3D" id="1.10.150.470">
    <property type="match status" value="1"/>
</dbReference>
<dbReference type="SUPFAM" id="SSF53335">
    <property type="entry name" value="S-adenosyl-L-methionine-dependent methyltransferases"/>
    <property type="match status" value="1"/>
</dbReference>
<dbReference type="InterPro" id="IPR003356">
    <property type="entry name" value="DNA_methylase_A-5"/>
</dbReference>
<protein>
    <submittedName>
        <fullName evidence="3">Class I SAM-dependent methyltransferase</fullName>
    </submittedName>
</protein>
<dbReference type="GO" id="GO:0008170">
    <property type="term" value="F:N-methyltransferase activity"/>
    <property type="evidence" value="ECO:0007669"/>
    <property type="project" value="InterPro"/>
</dbReference>
<name>A0A6G7B833_9LACO</name>
<organism evidence="3 4">
    <name type="scientific">Lactobacillus iners</name>
    <dbReference type="NCBI Taxonomy" id="147802"/>
    <lineage>
        <taxon>Bacteria</taxon>
        <taxon>Bacillati</taxon>
        <taxon>Bacillota</taxon>
        <taxon>Bacilli</taxon>
        <taxon>Lactobacillales</taxon>
        <taxon>Lactobacillaceae</taxon>
        <taxon>Lactobacillus</taxon>
    </lineage>
</organism>
<dbReference type="PRINTS" id="PR00507">
    <property type="entry name" value="N12N6MTFRASE"/>
</dbReference>
<dbReference type="RefSeq" id="WP_006734853.1">
    <property type="nucleotide sequence ID" value="NZ_CP049228.1"/>
</dbReference>
<sequence length="333" mass="37514">MEDLEHLNELYLSFEEVVDILRKELNVTFTEALVETFDNLEHKKIKVEANAPSAKIVELLTKKYANLEYEKLETSVKSHLFYLLTLKAADVDNFNSTQLPTPRILATIVALLWSKIVPQTAKEVIDPAIGSGTLLFSLIDQLRFLNHSKNSFVLTGIDNDPAMLDLADVSSYLNKLSVDLLRQDALQPWLTGKKDVAVSDVPVGYYPLDNNAKNFDNCQLSGHSFAHILFIEQIIKNLKPSGYAFLIVPKMILSGKEAADFMTWLTKKVNILAVVDLPDDLFANMKYPKSILVLQNHGQNMQLRKVLVTKLGSLKDKSSLVKLNVELNNWVNE</sequence>
<feature type="domain" description="DNA methylase adenine-specific" evidence="1">
    <location>
        <begin position="97"/>
        <end position="317"/>
    </location>
</feature>
<feature type="domain" description="YtxK-like N-terminal helical" evidence="2">
    <location>
        <begin position="9"/>
        <end position="73"/>
    </location>
</feature>
<dbReference type="Pfam" id="PF02384">
    <property type="entry name" value="N6_Mtase"/>
    <property type="match status" value="1"/>
</dbReference>
<keyword evidence="3" id="KW-0808">Transferase</keyword>
<evidence type="ECO:0000313" key="3">
    <source>
        <dbReference type="EMBL" id="QIH23568.1"/>
    </source>
</evidence>
<dbReference type="Gene3D" id="3.40.50.150">
    <property type="entry name" value="Vaccinia Virus protein VP39"/>
    <property type="match status" value="1"/>
</dbReference>
<accession>A0A6G7B833</accession>
<dbReference type="PANTHER" id="PTHR41313">
    <property type="entry name" value="ADENINE-SPECIFIC METHYLTRANSFERASE"/>
    <property type="match status" value="1"/>
</dbReference>
<dbReference type="GO" id="GO:0032259">
    <property type="term" value="P:methylation"/>
    <property type="evidence" value="ECO:0007669"/>
    <property type="project" value="UniProtKB-KW"/>
</dbReference>
<dbReference type="CDD" id="cd02440">
    <property type="entry name" value="AdoMet_MTases"/>
    <property type="match status" value="1"/>
</dbReference>
<evidence type="ECO:0000259" key="2">
    <source>
        <dbReference type="Pfam" id="PF21106"/>
    </source>
</evidence>
<evidence type="ECO:0000259" key="1">
    <source>
        <dbReference type="Pfam" id="PF02384"/>
    </source>
</evidence>
<proteinExistence type="predicted"/>
<keyword evidence="3" id="KW-0489">Methyltransferase</keyword>
<dbReference type="InterPro" id="IPR029063">
    <property type="entry name" value="SAM-dependent_MTases_sf"/>
</dbReference>
<dbReference type="PANTHER" id="PTHR41313:SF1">
    <property type="entry name" value="DNA METHYLASE ADENINE-SPECIFIC DOMAIN-CONTAINING PROTEIN"/>
    <property type="match status" value="1"/>
</dbReference>
<dbReference type="AlphaFoldDB" id="A0A6G7B833"/>
<reference evidence="3 4" key="1">
    <citation type="submission" date="2020-02" db="EMBL/GenBank/DDBJ databases">
        <title>Complete genome sequences of six Lactobacillus iners strains isolated from the human vagina.</title>
        <authorList>
            <person name="France M.T."/>
            <person name="Rutt L."/>
            <person name="Narina S."/>
            <person name="Arbaugh S."/>
            <person name="Humphrys M.S."/>
            <person name="Ma B."/>
            <person name="Hayward M.R."/>
            <person name="Relman D."/>
            <person name="Kwon D.S."/>
            <person name="Ravel J."/>
        </authorList>
    </citation>
    <scope>NUCLEOTIDE SEQUENCE [LARGE SCALE GENOMIC DNA]</scope>
    <source>
        <strain evidence="3 4">C0210C1</strain>
    </source>
</reference>
<dbReference type="Proteomes" id="UP000501676">
    <property type="component" value="Chromosome"/>
</dbReference>
<dbReference type="GO" id="GO:0003677">
    <property type="term" value="F:DNA binding"/>
    <property type="evidence" value="ECO:0007669"/>
    <property type="project" value="InterPro"/>
</dbReference>
<dbReference type="InterPro" id="IPR048375">
    <property type="entry name" value="YtxK-like_N"/>
</dbReference>
<gene>
    <name evidence="3" type="ORF">G6Z83_02280</name>
</gene>
<dbReference type="EMBL" id="CP049228">
    <property type="protein sequence ID" value="QIH23568.1"/>
    <property type="molecule type" value="Genomic_DNA"/>
</dbReference>